<keyword evidence="2" id="KW-1185">Reference proteome</keyword>
<dbReference type="Proteomes" id="UP000316706">
    <property type="component" value="Unassembled WGS sequence"/>
</dbReference>
<comment type="caution">
    <text evidence="1">The sequence shown here is derived from an EMBL/GenBank/DDBJ whole genome shotgun (WGS) entry which is preliminary data.</text>
</comment>
<evidence type="ECO:0000313" key="1">
    <source>
        <dbReference type="EMBL" id="TQM70780.1"/>
    </source>
</evidence>
<gene>
    <name evidence="1" type="ORF">FHX41_4516</name>
</gene>
<name>A0A543IJN2_9ACTN</name>
<dbReference type="RefSeq" id="WP_141971869.1">
    <property type="nucleotide sequence ID" value="NZ_VFPO01000001.1"/>
</dbReference>
<dbReference type="AlphaFoldDB" id="A0A543IJN2"/>
<sequence>MMTPPTLTLRKTRTAAEYVHARTRSAELRDRAADVLRVVDDVDAATGAPATLRDLVVSVADCAGPEWLQAHADDPDVRRLTAYLETPVLVPGDPAELDELLARVLWARHGPEPAAS</sequence>
<protein>
    <submittedName>
        <fullName evidence="1">Uncharacterized protein</fullName>
    </submittedName>
</protein>
<dbReference type="EMBL" id="VFPO01000001">
    <property type="protein sequence ID" value="TQM70780.1"/>
    <property type="molecule type" value="Genomic_DNA"/>
</dbReference>
<dbReference type="OrthoDB" id="3483519at2"/>
<organism evidence="1 2">
    <name type="scientific">Actinomadura hallensis</name>
    <dbReference type="NCBI Taxonomy" id="337895"/>
    <lineage>
        <taxon>Bacteria</taxon>
        <taxon>Bacillati</taxon>
        <taxon>Actinomycetota</taxon>
        <taxon>Actinomycetes</taxon>
        <taxon>Streptosporangiales</taxon>
        <taxon>Thermomonosporaceae</taxon>
        <taxon>Actinomadura</taxon>
    </lineage>
</organism>
<evidence type="ECO:0000313" key="2">
    <source>
        <dbReference type="Proteomes" id="UP000316706"/>
    </source>
</evidence>
<accession>A0A543IJN2</accession>
<proteinExistence type="predicted"/>
<reference evidence="1 2" key="1">
    <citation type="submission" date="2019-06" db="EMBL/GenBank/DDBJ databases">
        <title>Sequencing the genomes of 1000 actinobacteria strains.</title>
        <authorList>
            <person name="Klenk H.-P."/>
        </authorList>
    </citation>
    <scope>NUCLEOTIDE SEQUENCE [LARGE SCALE GENOMIC DNA]</scope>
    <source>
        <strain evidence="1 2">DSM 45043</strain>
    </source>
</reference>